<dbReference type="Proteomes" id="UP000247792">
    <property type="component" value="Unassembled WGS sequence"/>
</dbReference>
<dbReference type="Pfam" id="PF08447">
    <property type="entry name" value="PAS_3"/>
    <property type="match status" value="2"/>
</dbReference>
<dbReference type="SMART" id="SM00091">
    <property type="entry name" value="PAS"/>
    <property type="match status" value="4"/>
</dbReference>
<dbReference type="PANTHER" id="PTHR43304">
    <property type="entry name" value="PHYTOCHROME-LIKE PROTEIN CPH1"/>
    <property type="match status" value="1"/>
</dbReference>
<evidence type="ECO:0000256" key="6">
    <source>
        <dbReference type="ARBA" id="ARBA00022553"/>
    </source>
</evidence>
<dbReference type="GO" id="GO:0005524">
    <property type="term" value="F:ATP binding"/>
    <property type="evidence" value="ECO:0007669"/>
    <property type="project" value="UniProtKB-KW"/>
</dbReference>
<name>A0A318JE73_9BURK</name>
<dbReference type="GO" id="GO:0045121">
    <property type="term" value="C:membrane raft"/>
    <property type="evidence" value="ECO:0007669"/>
    <property type="project" value="UniProtKB-SubCell"/>
</dbReference>
<dbReference type="Gene3D" id="3.30.565.10">
    <property type="entry name" value="Histidine kinase-like ATPase, C-terminal domain"/>
    <property type="match status" value="1"/>
</dbReference>
<dbReference type="InterPro" id="IPR003661">
    <property type="entry name" value="HisK_dim/P_dom"/>
</dbReference>
<evidence type="ECO:0000256" key="7">
    <source>
        <dbReference type="ARBA" id="ARBA00022679"/>
    </source>
</evidence>
<evidence type="ECO:0000256" key="13">
    <source>
        <dbReference type="SAM" id="Coils"/>
    </source>
</evidence>
<dbReference type="Pfam" id="PF02518">
    <property type="entry name" value="HATPase_c"/>
    <property type="match status" value="1"/>
</dbReference>
<feature type="domain" description="PAC" evidence="16">
    <location>
        <begin position="236"/>
        <end position="289"/>
    </location>
</feature>
<comment type="subcellular location">
    <subcellularLocation>
        <location evidence="2">Cell membrane</location>
    </subcellularLocation>
    <subcellularLocation>
        <location evidence="3">Membrane raft</location>
        <topology evidence="3">Multi-pass membrane protein</topology>
    </subcellularLocation>
</comment>
<dbReference type="SMART" id="SM00086">
    <property type="entry name" value="PAC"/>
    <property type="match status" value="3"/>
</dbReference>
<dbReference type="GO" id="GO:0000155">
    <property type="term" value="F:phosphorelay sensor kinase activity"/>
    <property type="evidence" value="ECO:0007669"/>
    <property type="project" value="InterPro"/>
</dbReference>
<dbReference type="PROSITE" id="PS50113">
    <property type="entry name" value="PAC"/>
    <property type="match status" value="1"/>
</dbReference>
<keyword evidence="12" id="KW-0472">Membrane</keyword>
<dbReference type="InterPro" id="IPR035965">
    <property type="entry name" value="PAS-like_dom_sf"/>
</dbReference>
<dbReference type="FunFam" id="3.30.565.10:FF:000023">
    <property type="entry name" value="PAS domain-containing sensor histidine kinase"/>
    <property type="match status" value="1"/>
</dbReference>
<feature type="coiled-coil region" evidence="13">
    <location>
        <begin position="287"/>
        <end position="314"/>
    </location>
</feature>
<dbReference type="InterPro" id="IPR036890">
    <property type="entry name" value="HATPase_C_sf"/>
</dbReference>
<evidence type="ECO:0000256" key="4">
    <source>
        <dbReference type="ARBA" id="ARBA00012438"/>
    </source>
</evidence>
<dbReference type="InterPro" id="IPR000014">
    <property type="entry name" value="PAS"/>
</dbReference>
<reference evidence="17 18" key="1">
    <citation type="submission" date="2018-05" db="EMBL/GenBank/DDBJ databases">
        <title>Genomic Encyclopedia of Type Strains, Phase IV (KMG-IV): sequencing the most valuable type-strain genomes for metagenomic binning, comparative biology and taxonomic classification.</title>
        <authorList>
            <person name="Goeker M."/>
        </authorList>
    </citation>
    <scope>NUCLEOTIDE SEQUENCE [LARGE SCALE GENOMIC DNA]</scope>
    <source>
        <strain evidence="17 18">DSM 19792</strain>
    </source>
</reference>
<evidence type="ECO:0000256" key="11">
    <source>
        <dbReference type="ARBA" id="ARBA00023012"/>
    </source>
</evidence>
<dbReference type="EMBL" id="QJKB01000002">
    <property type="protein sequence ID" value="PXX45083.1"/>
    <property type="molecule type" value="Genomic_DNA"/>
</dbReference>
<keyword evidence="9" id="KW-0418">Kinase</keyword>
<dbReference type="InterPro" id="IPR052162">
    <property type="entry name" value="Sensor_kinase/Photoreceptor"/>
</dbReference>
<dbReference type="SMART" id="SM00387">
    <property type="entry name" value="HATPase_c"/>
    <property type="match status" value="1"/>
</dbReference>
<gene>
    <name evidence="17" type="ORF">DFR42_102295</name>
</gene>
<dbReference type="CDD" id="cd00082">
    <property type="entry name" value="HisKA"/>
    <property type="match status" value="1"/>
</dbReference>
<dbReference type="CDD" id="cd16922">
    <property type="entry name" value="HATPase_EvgS-ArcB-TorS-like"/>
    <property type="match status" value="1"/>
</dbReference>
<dbReference type="PANTHER" id="PTHR43304:SF1">
    <property type="entry name" value="PAC DOMAIN-CONTAINING PROTEIN"/>
    <property type="match status" value="1"/>
</dbReference>
<evidence type="ECO:0000256" key="3">
    <source>
        <dbReference type="ARBA" id="ARBA00004314"/>
    </source>
</evidence>
<evidence type="ECO:0000256" key="2">
    <source>
        <dbReference type="ARBA" id="ARBA00004236"/>
    </source>
</evidence>
<accession>A0A318JE73</accession>
<dbReference type="PRINTS" id="PR00344">
    <property type="entry name" value="BCTRLSENSOR"/>
</dbReference>
<keyword evidence="18" id="KW-1185">Reference proteome</keyword>
<keyword evidence="13" id="KW-0175">Coiled coil</keyword>
<dbReference type="PROSITE" id="PS50112">
    <property type="entry name" value="PAS"/>
    <property type="match status" value="1"/>
</dbReference>
<evidence type="ECO:0000313" key="17">
    <source>
        <dbReference type="EMBL" id="PXX45083.1"/>
    </source>
</evidence>
<dbReference type="Pfam" id="PF13426">
    <property type="entry name" value="PAS_9"/>
    <property type="match status" value="2"/>
</dbReference>
<dbReference type="SUPFAM" id="SSF55874">
    <property type="entry name" value="ATPase domain of HSP90 chaperone/DNA topoisomerase II/histidine kinase"/>
    <property type="match status" value="1"/>
</dbReference>
<dbReference type="InterPro" id="IPR005467">
    <property type="entry name" value="His_kinase_dom"/>
</dbReference>
<evidence type="ECO:0000256" key="8">
    <source>
        <dbReference type="ARBA" id="ARBA00022741"/>
    </source>
</evidence>
<keyword evidence="10" id="KW-0067">ATP-binding</keyword>
<dbReference type="SMART" id="SM00388">
    <property type="entry name" value="HisKA"/>
    <property type="match status" value="1"/>
</dbReference>
<proteinExistence type="predicted"/>
<dbReference type="GO" id="GO:0005886">
    <property type="term" value="C:plasma membrane"/>
    <property type="evidence" value="ECO:0007669"/>
    <property type="project" value="UniProtKB-SubCell"/>
</dbReference>
<dbReference type="InterPro" id="IPR004358">
    <property type="entry name" value="Sig_transdc_His_kin-like_C"/>
</dbReference>
<dbReference type="SUPFAM" id="SSF55785">
    <property type="entry name" value="PYP-like sensor domain (PAS domain)"/>
    <property type="match status" value="4"/>
</dbReference>
<evidence type="ECO:0000313" key="18">
    <source>
        <dbReference type="Proteomes" id="UP000247792"/>
    </source>
</evidence>
<protein>
    <recommendedName>
        <fullName evidence="4">histidine kinase</fullName>
        <ecNumber evidence="4">2.7.13.3</ecNumber>
    </recommendedName>
</protein>
<dbReference type="InterPro" id="IPR013655">
    <property type="entry name" value="PAS_fold_3"/>
</dbReference>
<comment type="catalytic activity">
    <reaction evidence="1">
        <text>ATP + protein L-histidine = ADP + protein N-phospho-L-histidine.</text>
        <dbReference type="EC" id="2.7.13.3"/>
    </reaction>
</comment>
<keyword evidence="11" id="KW-0902">Two-component regulatory system</keyword>
<keyword evidence="7" id="KW-0808">Transferase</keyword>
<evidence type="ECO:0000256" key="10">
    <source>
        <dbReference type="ARBA" id="ARBA00022840"/>
    </source>
</evidence>
<dbReference type="Gene3D" id="1.10.287.130">
    <property type="match status" value="1"/>
</dbReference>
<evidence type="ECO:0000259" key="16">
    <source>
        <dbReference type="PROSITE" id="PS50113"/>
    </source>
</evidence>
<dbReference type="InterPro" id="IPR000700">
    <property type="entry name" value="PAS-assoc_C"/>
</dbReference>
<dbReference type="InterPro" id="IPR036097">
    <property type="entry name" value="HisK_dim/P_sf"/>
</dbReference>
<keyword evidence="8" id="KW-0547">Nucleotide-binding</keyword>
<dbReference type="InterPro" id="IPR001610">
    <property type="entry name" value="PAC"/>
</dbReference>
<comment type="caution">
    <text evidence="17">The sequence shown here is derived from an EMBL/GenBank/DDBJ whole genome shotgun (WGS) entry which is preliminary data.</text>
</comment>
<evidence type="ECO:0000259" key="15">
    <source>
        <dbReference type="PROSITE" id="PS50112"/>
    </source>
</evidence>
<dbReference type="RefSeq" id="WP_110254555.1">
    <property type="nucleotide sequence ID" value="NZ_QJKB01000002.1"/>
</dbReference>
<dbReference type="CDD" id="cd00130">
    <property type="entry name" value="PAS"/>
    <property type="match status" value="2"/>
</dbReference>
<dbReference type="InterPro" id="IPR003594">
    <property type="entry name" value="HATPase_dom"/>
</dbReference>
<dbReference type="EC" id="2.7.13.3" evidence="4"/>
<dbReference type="AlphaFoldDB" id="A0A318JE73"/>
<feature type="domain" description="Histidine kinase" evidence="14">
    <location>
        <begin position="558"/>
        <end position="777"/>
    </location>
</feature>
<evidence type="ECO:0000256" key="9">
    <source>
        <dbReference type="ARBA" id="ARBA00022777"/>
    </source>
</evidence>
<keyword evidence="5" id="KW-1003">Cell membrane</keyword>
<organism evidence="17 18">
    <name type="scientific">Undibacterium pigrum</name>
    <dbReference type="NCBI Taxonomy" id="401470"/>
    <lineage>
        <taxon>Bacteria</taxon>
        <taxon>Pseudomonadati</taxon>
        <taxon>Pseudomonadota</taxon>
        <taxon>Betaproteobacteria</taxon>
        <taxon>Burkholderiales</taxon>
        <taxon>Oxalobacteraceae</taxon>
        <taxon>Undibacterium</taxon>
    </lineage>
</organism>
<dbReference type="SUPFAM" id="SSF47384">
    <property type="entry name" value="Homodimeric domain of signal transducing histidine kinase"/>
    <property type="match status" value="1"/>
</dbReference>
<evidence type="ECO:0000256" key="1">
    <source>
        <dbReference type="ARBA" id="ARBA00000085"/>
    </source>
</evidence>
<dbReference type="FunFam" id="1.10.287.130:FF:000001">
    <property type="entry name" value="Two-component sensor histidine kinase"/>
    <property type="match status" value="1"/>
</dbReference>
<sequence length="777" mass="87886">MSEDPAMSAKLTPEETELEALQRSHALLSNFSRCLPGMFYQFRRYPDGRFCLPYASDAVEAFFGVKAEQLREDASFMFAKVHPEDLPRMVATVRKSFAELSPWHQEYRIVSANSPDRWVVGDATPEALPDGSVLWHGFLSDNTERKLTEQRLQAAERQRRLVMKASNQGLYDIDLQTGEGNFSAEYLQMLGCEPGDFAQPQQFWDYFWGTAVHPDDVVHLKLAYKSHAATQGNTDYHAEFRQKNKAGEWRWIMSLGSIVEWDSKGKPLRMVGTHIDITERKQTEEMLRHNQELLEANKNRYKELARELEILITNAPVGIMFVSDGIIVRANKALAELCRFPDAQAMIGVKTTFLYQGPEDYKNFSDQVVPGLQADELVELEWNLRRFNGEPFTGRVAGRALPTESYVRGAVWMIEDVTEQRMTLDALRTSEQRLQRLMNSSLIGIIQGNESGQILDVNDVFTQFSGYSRDYLLTQNTAWETLLSNQDLKICQQAYKELIQTGTTAPFEIMLQQGENIGVPILVGLSHLENSERDWVAFAMDISDRLRMNRLKTEFISVVSHELRTPLTSIRGSLSLLESGVSGVLPRQAEHLIRIAHNNSKRLITLVNDILDMDKLASGKMLFKSEAVDLVALVKGSMESNMAYAASLKVGLQLEHHPKQAWILADHDRLMQVMANLISNAAKFSKEGEAVILRIINTESRYRVEVCDRGAGIAPEFQEHLFEPFTQADGTDTRQKGGTGLGLSITKAMLEKMHGQIGFCSAPGEGSTFWFEFDVYR</sequence>
<evidence type="ECO:0000256" key="12">
    <source>
        <dbReference type="ARBA" id="ARBA00023136"/>
    </source>
</evidence>
<evidence type="ECO:0000259" key="14">
    <source>
        <dbReference type="PROSITE" id="PS50109"/>
    </source>
</evidence>
<dbReference type="Gene3D" id="3.30.450.20">
    <property type="entry name" value="PAS domain"/>
    <property type="match status" value="4"/>
</dbReference>
<evidence type="ECO:0000256" key="5">
    <source>
        <dbReference type="ARBA" id="ARBA00022475"/>
    </source>
</evidence>
<feature type="domain" description="PAS" evidence="15">
    <location>
        <begin position="430"/>
        <end position="502"/>
    </location>
</feature>
<dbReference type="Pfam" id="PF00512">
    <property type="entry name" value="HisKA"/>
    <property type="match status" value="1"/>
</dbReference>
<dbReference type="OrthoDB" id="9087351at2"/>
<dbReference type="NCBIfam" id="TIGR00229">
    <property type="entry name" value="sensory_box"/>
    <property type="match status" value="2"/>
</dbReference>
<keyword evidence="6" id="KW-0597">Phosphoprotein</keyword>
<dbReference type="PROSITE" id="PS50109">
    <property type="entry name" value="HIS_KIN"/>
    <property type="match status" value="1"/>
</dbReference>